<proteinExistence type="predicted"/>
<evidence type="ECO:0000313" key="2">
    <source>
        <dbReference type="EMBL" id="KAK5824608.1"/>
    </source>
</evidence>
<evidence type="ECO:0000313" key="3">
    <source>
        <dbReference type="Proteomes" id="UP001358586"/>
    </source>
</evidence>
<feature type="coiled-coil region" evidence="1">
    <location>
        <begin position="12"/>
        <end position="50"/>
    </location>
</feature>
<reference evidence="2 3" key="1">
    <citation type="submission" date="2023-03" db="EMBL/GenBank/DDBJ databases">
        <title>WGS of Gossypium arboreum.</title>
        <authorList>
            <person name="Yu D."/>
        </authorList>
    </citation>
    <scope>NUCLEOTIDE SEQUENCE [LARGE SCALE GENOMIC DNA]</scope>
    <source>
        <tissue evidence="2">Leaf</tissue>
    </source>
</reference>
<accession>A0ABR0PJW7</accession>
<name>A0ABR0PJW7_GOSAR</name>
<dbReference type="EMBL" id="JARKNE010000006">
    <property type="protein sequence ID" value="KAK5824608.1"/>
    <property type="molecule type" value="Genomic_DNA"/>
</dbReference>
<protein>
    <submittedName>
        <fullName evidence="2">Uncharacterized protein</fullName>
    </submittedName>
</protein>
<gene>
    <name evidence="2" type="ORF">PVK06_019389</name>
</gene>
<evidence type="ECO:0000256" key="1">
    <source>
        <dbReference type="SAM" id="Coils"/>
    </source>
</evidence>
<sequence length="115" mass="13131">MDKVNELFNSHRDKLSEKKNALEAMMMALKEETMATTRALSTRIEELEVELALCRATVGERVSSATFSIEDITKLKQFVGTRITQWGIVGEYVREFKELMLQVSDVIEKEALLAF</sequence>
<keyword evidence="1" id="KW-0175">Coiled coil</keyword>
<dbReference type="Proteomes" id="UP001358586">
    <property type="component" value="Chromosome 6"/>
</dbReference>
<keyword evidence="3" id="KW-1185">Reference proteome</keyword>
<organism evidence="2 3">
    <name type="scientific">Gossypium arboreum</name>
    <name type="common">Tree cotton</name>
    <name type="synonym">Gossypium nanking</name>
    <dbReference type="NCBI Taxonomy" id="29729"/>
    <lineage>
        <taxon>Eukaryota</taxon>
        <taxon>Viridiplantae</taxon>
        <taxon>Streptophyta</taxon>
        <taxon>Embryophyta</taxon>
        <taxon>Tracheophyta</taxon>
        <taxon>Spermatophyta</taxon>
        <taxon>Magnoliopsida</taxon>
        <taxon>eudicotyledons</taxon>
        <taxon>Gunneridae</taxon>
        <taxon>Pentapetalae</taxon>
        <taxon>rosids</taxon>
        <taxon>malvids</taxon>
        <taxon>Malvales</taxon>
        <taxon>Malvaceae</taxon>
        <taxon>Malvoideae</taxon>
        <taxon>Gossypium</taxon>
    </lineage>
</organism>
<comment type="caution">
    <text evidence="2">The sequence shown here is derived from an EMBL/GenBank/DDBJ whole genome shotgun (WGS) entry which is preliminary data.</text>
</comment>